<comment type="caution">
    <text evidence="6">The sequence shown here is derived from an EMBL/GenBank/DDBJ whole genome shotgun (WGS) entry which is preliminary data.</text>
</comment>
<organism evidence="6 7">
    <name type="scientific">Fluviispira multicolorata</name>
    <dbReference type="NCBI Taxonomy" id="2654512"/>
    <lineage>
        <taxon>Bacteria</taxon>
        <taxon>Pseudomonadati</taxon>
        <taxon>Bdellovibrionota</taxon>
        <taxon>Oligoflexia</taxon>
        <taxon>Silvanigrellales</taxon>
        <taxon>Silvanigrellaceae</taxon>
        <taxon>Fluviispira</taxon>
    </lineage>
</organism>
<dbReference type="GO" id="GO:0016020">
    <property type="term" value="C:membrane"/>
    <property type="evidence" value="ECO:0007669"/>
    <property type="project" value="InterPro"/>
</dbReference>
<reference evidence="6 7" key="1">
    <citation type="submission" date="2019-10" db="EMBL/GenBank/DDBJ databases">
        <title>New genus of Silvanigrellaceae.</title>
        <authorList>
            <person name="Pitt A."/>
            <person name="Hahn M.W."/>
        </authorList>
    </citation>
    <scope>NUCLEOTIDE SEQUENCE [LARGE SCALE GENOMIC DNA]</scope>
    <source>
        <strain evidence="6 7">33A1-SZDP</strain>
    </source>
</reference>
<evidence type="ECO:0000259" key="5">
    <source>
        <dbReference type="PROSITE" id="PS50111"/>
    </source>
</evidence>
<evidence type="ECO:0000313" key="7">
    <source>
        <dbReference type="Proteomes" id="UP000442694"/>
    </source>
</evidence>
<proteinExistence type="inferred from homology"/>
<sequence length="203" mass="22672">MNQSVLENKKKVNHGKEIINKMINSIEHIKSSNENIIREVIQGNNRISEIVKVISEIENKTKIINTIVFQTKLLSFNASVEAARAGEYGRGFSVVTEEVGNLAQMSGNASKEISTMLQSSIDKVKNIIEETKENIENILNISKNAMNKLDTVTHNNALIAQKSAVNAEELLKKSYEIEEMSNKLLKIIRGTEITNKSDISTNE</sequence>
<dbReference type="SUPFAM" id="SSF58104">
    <property type="entry name" value="Methyl-accepting chemotaxis protein (MCP) signaling domain"/>
    <property type="match status" value="1"/>
</dbReference>
<comment type="similarity">
    <text evidence="2">Belongs to the methyl-accepting chemotaxis (MCP) protein family.</text>
</comment>
<evidence type="ECO:0000313" key="6">
    <source>
        <dbReference type="EMBL" id="KAB8033662.1"/>
    </source>
</evidence>
<dbReference type="Pfam" id="PF00015">
    <property type="entry name" value="MCPsignal"/>
    <property type="match status" value="1"/>
</dbReference>
<dbReference type="SMART" id="SM00283">
    <property type="entry name" value="MA"/>
    <property type="match status" value="1"/>
</dbReference>
<evidence type="ECO:0000256" key="4">
    <source>
        <dbReference type="SAM" id="Coils"/>
    </source>
</evidence>
<keyword evidence="4" id="KW-0175">Coiled coil</keyword>
<dbReference type="GO" id="GO:0004888">
    <property type="term" value="F:transmembrane signaling receptor activity"/>
    <property type="evidence" value="ECO:0007669"/>
    <property type="project" value="InterPro"/>
</dbReference>
<dbReference type="Proteomes" id="UP000442694">
    <property type="component" value="Unassembled WGS sequence"/>
</dbReference>
<dbReference type="PRINTS" id="PR00260">
    <property type="entry name" value="CHEMTRNSDUCR"/>
</dbReference>
<keyword evidence="1 3" id="KW-0807">Transducer</keyword>
<evidence type="ECO:0000256" key="3">
    <source>
        <dbReference type="PROSITE-ProRule" id="PRU00284"/>
    </source>
</evidence>
<dbReference type="EMBL" id="WFLN01000004">
    <property type="protein sequence ID" value="KAB8033662.1"/>
    <property type="molecule type" value="Genomic_DNA"/>
</dbReference>
<keyword evidence="7" id="KW-1185">Reference proteome</keyword>
<protein>
    <recommendedName>
        <fullName evidence="5">Methyl-accepting transducer domain-containing protein</fullName>
    </recommendedName>
</protein>
<dbReference type="PANTHER" id="PTHR32089:SF112">
    <property type="entry name" value="LYSOZYME-LIKE PROTEIN-RELATED"/>
    <property type="match status" value="1"/>
</dbReference>
<dbReference type="PROSITE" id="PS50111">
    <property type="entry name" value="CHEMOTAXIS_TRANSDUC_2"/>
    <property type="match status" value="1"/>
</dbReference>
<evidence type="ECO:0000256" key="1">
    <source>
        <dbReference type="ARBA" id="ARBA00023224"/>
    </source>
</evidence>
<dbReference type="Gene3D" id="1.10.287.950">
    <property type="entry name" value="Methyl-accepting chemotaxis protein"/>
    <property type="match status" value="1"/>
</dbReference>
<name>A0A833JI20_9BACT</name>
<accession>A0A833JI20</accession>
<dbReference type="GO" id="GO:0007165">
    <property type="term" value="P:signal transduction"/>
    <property type="evidence" value="ECO:0007669"/>
    <property type="project" value="UniProtKB-KW"/>
</dbReference>
<dbReference type="AlphaFoldDB" id="A0A833JI20"/>
<feature type="domain" description="Methyl-accepting transducer" evidence="5">
    <location>
        <begin position="1"/>
        <end position="192"/>
    </location>
</feature>
<evidence type="ECO:0000256" key="2">
    <source>
        <dbReference type="ARBA" id="ARBA00029447"/>
    </source>
</evidence>
<dbReference type="PANTHER" id="PTHR32089">
    <property type="entry name" value="METHYL-ACCEPTING CHEMOTAXIS PROTEIN MCPB"/>
    <property type="match status" value="1"/>
</dbReference>
<dbReference type="GO" id="GO:0006935">
    <property type="term" value="P:chemotaxis"/>
    <property type="evidence" value="ECO:0007669"/>
    <property type="project" value="InterPro"/>
</dbReference>
<gene>
    <name evidence="6" type="ORF">GCL57_02850</name>
</gene>
<dbReference type="InterPro" id="IPR004090">
    <property type="entry name" value="Chemotax_Me-accpt_rcpt"/>
</dbReference>
<feature type="coiled-coil region" evidence="4">
    <location>
        <begin position="121"/>
        <end position="148"/>
    </location>
</feature>
<dbReference type="InterPro" id="IPR004089">
    <property type="entry name" value="MCPsignal_dom"/>
</dbReference>